<feature type="transmembrane region" description="Helical" evidence="1">
    <location>
        <begin position="79"/>
        <end position="103"/>
    </location>
</feature>
<dbReference type="EMBL" id="CM035422">
    <property type="protein sequence ID" value="KAH7372689.1"/>
    <property type="molecule type" value="Genomic_DNA"/>
</dbReference>
<protein>
    <recommendedName>
        <fullName evidence="4">60S ribosomal protein L18a-like protein</fullName>
    </recommendedName>
</protein>
<dbReference type="AlphaFoldDB" id="A0A8T2SUD6"/>
<comment type="caution">
    <text evidence="2">The sequence shown here is derived from an EMBL/GenBank/DDBJ whole genome shotgun (WGS) entry which is preliminary data.</text>
</comment>
<evidence type="ECO:0000313" key="2">
    <source>
        <dbReference type="EMBL" id="KAH7372689.1"/>
    </source>
</evidence>
<accession>A0A8T2SUD6</accession>
<dbReference type="Proteomes" id="UP000825935">
    <property type="component" value="Chromosome 17"/>
</dbReference>
<organism evidence="2 3">
    <name type="scientific">Ceratopteris richardii</name>
    <name type="common">Triangle waterfern</name>
    <dbReference type="NCBI Taxonomy" id="49495"/>
    <lineage>
        <taxon>Eukaryota</taxon>
        <taxon>Viridiplantae</taxon>
        <taxon>Streptophyta</taxon>
        <taxon>Embryophyta</taxon>
        <taxon>Tracheophyta</taxon>
        <taxon>Polypodiopsida</taxon>
        <taxon>Polypodiidae</taxon>
        <taxon>Polypodiales</taxon>
        <taxon>Pteridineae</taxon>
        <taxon>Pteridaceae</taxon>
        <taxon>Parkerioideae</taxon>
        <taxon>Ceratopteris</taxon>
    </lineage>
</organism>
<proteinExistence type="predicted"/>
<keyword evidence="3" id="KW-1185">Reference proteome</keyword>
<evidence type="ECO:0000313" key="3">
    <source>
        <dbReference type="Proteomes" id="UP000825935"/>
    </source>
</evidence>
<keyword evidence="1" id="KW-0812">Transmembrane</keyword>
<keyword evidence="1" id="KW-0472">Membrane</keyword>
<dbReference type="PANTHER" id="PTHR46666:SF2">
    <property type="entry name" value="60S RIBOSOMAL L18A-LIKE PROTEIN"/>
    <property type="match status" value="1"/>
</dbReference>
<sequence length="140" mass="15800">MHIYQGLFHIQTCFGYSTQVLHLHKCLISLTMVRFPGSSRKSAPPFLVDSSEDESERNLESYPLVGLYDRPLPCCGCGVGWFSVILGFFFPPAWFYGTILYLASYYERDPRERSGLATAAIMALICTLVIVIVLFVIFLS</sequence>
<gene>
    <name evidence="2" type="ORF">KP509_17G016700</name>
</gene>
<dbReference type="PANTHER" id="PTHR46666">
    <property type="entry name" value="60S RIBOSOMAL L18A-LIKE PROTEIN"/>
    <property type="match status" value="1"/>
</dbReference>
<keyword evidence="1" id="KW-1133">Transmembrane helix</keyword>
<dbReference type="OrthoDB" id="1922941at2759"/>
<evidence type="ECO:0008006" key="4">
    <source>
        <dbReference type="Google" id="ProtNLM"/>
    </source>
</evidence>
<dbReference type="OMA" id="LCFVENI"/>
<reference evidence="2" key="1">
    <citation type="submission" date="2021-08" db="EMBL/GenBank/DDBJ databases">
        <title>WGS assembly of Ceratopteris richardii.</title>
        <authorList>
            <person name="Marchant D.B."/>
            <person name="Chen G."/>
            <person name="Jenkins J."/>
            <person name="Shu S."/>
            <person name="Leebens-Mack J."/>
            <person name="Grimwood J."/>
            <person name="Schmutz J."/>
            <person name="Soltis P."/>
            <person name="Soltis D."/>
            <person name="Chen Z.-H."/>
        </authorList>
    </citation>
    <scope>NUCLEOTIDE SEQUENCE</scope>
    <source>
        <strain evidence="2">Whitten #5841</strain>
        <tissue evidence="2">Leaf</tissue>
    </source>
</reference>
<evidence type="ECO:0000256" key="1">
    <source>
        <dbReference type="SAM" id="Phobius"/>
    </source>
</evidence>
<feature type="transmembrane region" description="Helical" evidence="1">
    <location>
        <begin position="115"/>
        <end position="139"/>
    </location>
</feature>
<name>A0A8T2SUD6_CERRI</name>